<organism evidence="2 3">
    <name type="scientific">Rhynchosporium agropyri</name>
    <dbReference type="NCBI Taxonomy" id="914238"/>
    <lineage>
        <taxon>Eukaryota</taxon>
        <taxon>Fungi</taxon>
        <taxon>Dikarya</taxon>
        <taxon>Ascomycota</taxon>
        <taxon>Pezizomycotina</taxon>
        <taxon>Leotiomycetes</taxon>
        <taxon>Helotiales</taxon>
        <taxon>Ploettnerulaceae</taxon>
        <taxon>Rhynchosporium</taxon>
    </lineage>
</organism>
<accession>A0A1E1LMX8</accession>
<dbReference type="AlphaFoldDB" id="A0A1E1LMX8"/>
<evidence type="ECO:0000313" key="3">
    <source>
        <dbReference type="Proteomes" id="UP000178912"/>
    </source>
</evidence>
<evidence type="ECO:0000256" key="1">
    <source>
        <dbReference type="SAM" id="MobiDB-lite"/>
    </source>
</evidence>
<dbReference type="OrthoDB" id="4126315at2759"/>
<name>A0A1E1LMX8_9HELO</name>
<sequence>MQKANCEPAHRRTKTQSRDTIATTALARKAAFTLQVKVSFGPKDHDTFRKHFRPVYDLAIN</sequence>
<keyword evidence="3" id="KW-1185">Reference proteome</keyword>
<reference evidence="3" key="1">
    <citation type="submission" date="2016-03" db="EMBL/GenBank/DDBJ databases">
        <authorList>
            <person name="Guldener U."/>
        </authorList>
    </citation>
    <scope>NUCLEOTIDE SEQUENCE [LARGE SCALE GENOMIC DNA]</scope>
    <source>
        <strain evidence="3">04CH-RAC-A.6.1</strain>
    </source>
</reference>
<feature type="region of interest" description="Disordered" evidence="1">
    <location>
        <begin position="1"/>
        <end position="20"/>
    </location>
</feature>
<protein>
    <submittedName>
        <fullName evidence="2">Uncharacterized protein</fullName>
    </submittedName>
</protein>
<evidence type="ECO:0000313" key="2">
    <source>
        <dbReference type="EMBL" id="CZT11867.1"/>
    </source>
</evidence>
<gene>
    <name evidence="2" type="ORF">RAG0_15885</name>
</gene>
<dbReference type="Proteomes" id="UP000178912">
    <property type="component" value="Unassembled WGS sequence"/>
</dbReference>
<dbReference type="EMBL" id="FJUX01000149">
    <property type="protein sequence ID" value="CZT11867.1"/>
    <property type="molecule type" value="Genomic_DNA"/>
</dbReference>
<proteinExistence type="predicted"/>